<evidence type="ECO:0000313" key="5">
    <source>
        <dbReference type="EMBL" id="GAA0158664.1"/>
    </source>
</evidence>
<dbReference type="InterPro" id="IPR044839">
    <property type="entry name" value="NDR1-like"/>
</dbReference>
<feature type="region of interest" description="Disordered" evidence="3">
    <location>
        <begin position="1"/>
        <end position="56"/>
    </location>
</feature>
<dbReference type="AlphaFoldDB" id="A0AAV3Q4M1"/>
<organism evidence="5 6">
    <name type="scientific">Lithospermum erythrorhizon</name>
    <name type="common">Purple gromwell</name>
    <name type="synonym">Lithospermum officinale var. erythrorhizon</name>
    <dbReference type="NCBI Taxonomy" id="34254"/>
    <lineage>
        <taxon>Eukaryota</taxon>
        <taxon>Viridiplantae</taxon>
        <taxon>Streptophyta</taxon>
        <taxon>Embryophyta</taxon>
        <taxon>Tracheophyta</taxon>
        <taxon>Spermatophyta</taxon>
        <taxon>Magnoliopsida</taxon>
        <taxon>eudicotyledons</taxon>
        <taxon>Gunneridae</taxon>
        <taxon>Pentapetalae</taxon>
        <taxon>asterids</taxon>
        <taxon>lamiids</taxon>
        <taxon>Boraginales</taxon>
        <taxon>Boraginaceae</taxon>
        <taxon>Boraginoideae</taxon>
        <taxon>Lithospermeae</taxon>
        <taxon>Lithospermum</taxon>
    </lineage>
</organism>
<evidence type="ECO:0000256" key="1">
    <source>
        <dbReference type="ARBA" id="ARBA00004370"/>
    </source>
</evidence>
<dbReference type="PANTHER" id="PTHR31234">
    <property type="entry name" value="LATE EMBRYOGENESIS ABUNDANT (LEA) HYDROXYPROLINE-RICH GLYCOPROTEIN FAMILY"/>
    <property type="match status" value="1"/>
</dbReference>
<dbReference type="GO" id="GO:0098542">
    <property type="term" value="P:defense response to other organism"/>
    <property type="evidence" value="ECO:0007669"/>
    <property type="project" value="InterPro"/>
</dbReference>
<dbReference type="GO" id="GO:0016020">
    <property type="term" value="C:membrane"/>
    <property type="evidence" value="ECO:0007669"/>
    <property type="project" value="UniProtKB-SubCell"/>
</dbReference>
<evidence type="ECO:0000313" key="6">
    <source>
        <dbReference type="Proteomes" id="UP001454036"/>
    </source>
</evidence>
<feature type="transmembrane region" description="Helical" evidence="4">
    <location>
        <begin position="93"/>
        <end position="115"/>
    </location>
</feature>
<reference evidence="5 6" key="1">
    <citation type="submission" date="2024-01" db="EMBL/GenBank/DDBJ databases">
        <title>The complete chloroplast genome sequence of Lithospermum erythrorhizon: insights into the phylogenetic relationship among Boraginaceae species and the maternal lineages of purple gromwells.</title>
        <authorList>
            <person name="Okada T."/>
            <person name="Watanabe K."/>
        </authorList>
    </citation>
    <scope>NUCLEOTIDE SEQUENCE [LARGE SCALE GENOMIC DNA]</scope>
</reference>
<accession>A0AAV3Q4M1</accession>
<sequence>MSEEGRLVPSPPPREDSTTSKEGGVIPPPPLPPLLQITGNGEDNQEVPFTANDEDNQEVPLAPTRIMHRSDEEYLPTIKPNSLTHQEKSNKCLVYMLSTIVILSILILVMGLTILRANSPDLKLRQIHARNLRFTTTPFASLEMDVVSEVKIDNTNLFGRFKFHNSSSSVFYGNETLGISDINGGGAIEARGNKLWNVTVLVRSNNNNTSWMNNHNNSNSNFTSDVVSKLVSMRSLTNLNGEVEIMRIIHSKTTALLNCTMGLNLSSQAFQDIKCN</sequence>
<comment type="subcellular location">
    <subcellularLocation>
        <location evidence="1">Membrane</location>
    </subcellularLocation>
</comment>
<keyword evidence="4" id="KW-1133">Transmembrane helix</keyword>
<dbReference type="PANTHER" id="PTHR31234:SF2">
    <property type="entry name" value="OS05G0199100 PROTEIN"/>
    <property type="match status" value="1"/>
</dbReference>
<keyword evidence="6" id="KW-1185">Reference proteome</keyword>
<name>A0AAV3Q4M1_LITER</name>
<evidence type="ECO:0008006" key="7">
    <source>
        <dbReference type="Google" id="ProtNLM"/>
    </source>
</evidence>
<evidence type="ECO:0000256" key="2">
    <source>
        <dbReference type="ARBA" id="ARBA00023136"/>
    </source>
</evidence>
<comment type="caution">
    <text evidence="5">The sequence shown here is derived from an EMBL/GenBank/DDBJ whole genome shotgun (WGS) entry which is preliminary data.</text>
</comment>
<keyword evidence="4" id="KW-0812">Transmembrane</keyword>
<protein>
    <recommendedName>
        <fullName evidence="7">Late embryogenesis abundant protein</fullName>
    </recommendedName>
</protein>
<keyword evidence="2 4" id="KW-0472">Membrane</keyword>
<dbReference type="Proteomes" id="UP001454036">
    <property type="component" value="Unassembled WGS sequence"/>
</dbReference>
<dbReference type="EMBL" id="BAABME010035335">
    <property type="protein sequence ID" value="GAA0158664.1"/>
    <property type="molecule type" value="Genomic_DNA"/>
</dbReference>
<proteinExistence type="predicted"/>
<gene>
    <name evidence="5" type="ORF">LIER_43456</name>
</gene>
<evidence type="ECO:0000256" key="4">
    <source>
        <dbReference type="SAM" id="Phobius"/>
    </source>
</evidence>
<evidence type="ECO:0000256" key="3">
    <source>
        <dbReference type="SAM" id="MobiDB-lite"/>
    </source>
</evidence>